<evidence type="ECO:0000313" key="1">
    <source>
        <dbReference type="EMBL" id="CRL07679.1"/>
    </source>
</evidence>
<gene>
    <name evidence="1" type="ORF">CLUMA_CG020636</name>
</gene>
<sequence>MDSHFHAINVHDISALSRLKSFTKKYGWNLDSDLCFSPSSTEKHSLSLLNRKNNVIRAH</sequence>
<evidence type="ECO:0000313" key="2">
    <source>
        <dbReference type="Proteomes" id="UP000183832"/>
    </source>
</evidence>
<keyword evidence="2" id="KW-1185">Reference proteome</keyword>
<reference evidence="1 2" key="1">
    <citation type="submission" date="2015-04" db="EMBL/GenBank/DDBJ databases">
        <authorList>
            <person name="Syromyatnikov M.Y."/>
            <person name="Popov V.N."/>
        </authorList>
    </citation>
    <scope>NUCLEOTIDE SEQUENCE [LARGE SCALE GENOMIC DNA]</scope>
</reference>
<proteinExistence type="predicted"/>
<dbReference type="Proteomes" id="UP000183832">
    <property type="component" value="Unassembled WGS sequence"/>
</dbReference>
<protein>
    <submittedName>
        <fullName evidence="1">CLUMA_CG020636, isoform A</fullName>
    </submittedName>
</protein>
<accession>A0A1J1J5K8</accession>
<name>A0A1J1J5K8_9DIPT</name>
<dbReference type="AlphaFoldDB" id="A0A1J1J5K8"/>
<organism evidence="1 2">
    <name type="scientific">Clunio marinus</name>
    <dbReference type="NCBI Taxonomy" id="568069"/>
    <lineage>
        <taxon>Eukaryota</taxon>
        <taxon>Metazoa</taxon>
        <taxon>Ecdysozoa</taxon>
        <taxon>Arthropoda</taxon>
        <taxon>Hexapoda</taxon>
        <taxon>Insecta</taxon>
        <taxon>Pterygota</taxon>
        <taxon>Neoptera</taxon>
        <taxon>Endopterygota</taxon>
        <taxon>Diptera</taxon>
        <taxon>Nematocera</taxon>
        <taxon>Chironomoidea</taxon>
        <taxon>Chironomidae</taxon>
        <taxon>Clunio</taxon>
    </lineage>
</organism>
<dbReference type="EMBL" id="CVRI01000073">
    <property type="protein sequence ID" value="CRL07679.1"/>
    <property type="molecule type" value="Genomic_DNA"/>
</dbReference>